<evidence type="ECO:0000313" key="23">
    <source>
        <dbReference type="EMBL" id="VEN54921.1"/>
    </source>
</evidence>
<evidence type="ECO:0000256" key="18">
    <source>
        <dbReference type="PIRSR" id="PIRSR601548-6"/>
    </source>
</evidence>
<keyword evidence="9 17" id="KW-1015">Disulfide bond</keyword>
<proteinExistence type="inferred from homology"/>
<comment type="caution">
    <text evidence="20">Lacks conserved residue(s) required for the propagation of feature annotation.</text>
</comment>
<evidence type="ECO:0000256" key="15">
    <source>
        <dbReference type="PIRSR" id="PIRSR601548-2"/>
    </source>
</evidence>
<protein>
    <recommendedName>
        <fullName evidence="12 21">Angiotensin-converting enzyme</fullName>
        <ecNumber evidence="21">3.4.-.-</ecNumber>
    </recommendedName>
</protein>
<evidence type="ECO:0000256" key="1">
    <source>
        <dbReference type="ARBA" id="ARBA00008139"/>
    </source>
</evidence>
<feature type="active site" description="Proton donor 1" evidence="13">
    <location>
        <position position="507"/>
    </location>
</feature>
<keyword evidence="3 21" id="KW-0645">Protease</keyword>
<dbReference type="InterPro" id="IPR001548">
    <property type="entry name" value="Peptidase_M2"/>
</dbReference>
<evidence type="ECO:0000256" key="5">
    <source>
        <dbReference type="ARBA" id="ARBA00022729"/>
    </source>
</evidence>
<dbReference type="GO" id="GO:0008241">
    <property type="term" value="F:peptidyl-dipeptidase activity"/>
    <property type="evidence" value="ECO:0007669"/>
    <property type="project" value="UniProtKB-EC"/>
</dbReference>
<feature type="chain" id="PRO_5024841392" description="Angiotensin-converting enzyme" evidence="22">
    <location>
        <begin position="19"/>
        <end position="647"/>
    </location>
</feature>
<feature type="glycosylation site" description="N-linked (GlcNAc...) asparagine; partial" evidence="14">
    <location>
        <position position="140"/>
    </location>
</feature>
<gene>
    <name evidence="23" type="ORF">CALMAC_LOCUS14260</name>
</gene>
<feature type="disulfide bond" evidence="17">
    <location>
        <begin position="136"/>
        <end position="143"/>
    </location>
</feature>
<reference evidence="23 24" key="1">
    <citation type="submission" date="2019-01" db="EMBL/GenBank/DDBJ databases">
        <authorList>
            <person name="Sayadi A."/>
        </authorList>
    </citation>
    <scope>NUCLEOTIDE SEQUENCE [LARGE SCALE GENOMIC DNA]</scope>
</reference>
<keyword evidence="8 21" id="KW-0482">Metalloprotease</keyword>
<dbReference type="PANTHER" id="PTHR10514">
    <property type="entry name" value="ANGIOTENSIN-CONVERTING ENZYME"/>
    <property type="match status" value="1"/>
</dbReference>
<keyword evidence="5 22" id="KW-0732">Signal</keyword>
<feature type="disulfide bond" evidence="17 20">
    <location>
        <begin position="345"/>
        <end position="363"/>
    </location>
</feature>
<feature type="active site" description="Proton acceptor 1" evidence="13">
    <location>
        <position position="377"/>
    </location>
</feature>
<dbReference type="Pfam" id="PF01401">
    <property type="entry name" value="Peptidase_M2"/>
    <property type="match status" value="1"/>
</dbReference>
<feature type="disulfide bond" evidence="17 20">
    <location>
        <begin position="532"/>
        <end position="550"/>
    </location>
</feature>
<evidence type="ECO:0000256" key="7">
    <source>
        <dbReference type="ARBA" id="ARBA00022833"/>
    </source>
</evidence>
<evidence type="ECO:0000256" key="20">
    <source>
        <dbReference type="PROSITE-ProRule" id="PRU01355"/>
    </source>
</evidence>
<dbReference type="GO" id="GO:0046872">
    <property type="term" value="F:metal ion binding"/>
    <property type="evidence" value="ECO:0007669"/>
    <property type="project" value="UniProtKB-KW"/>
</dbReference>
<accession>A0A653D5U2</accession>
<evidence type="ECO:0000256" key="13">
    <source>
        <dbReference type="PIRSR" id="PIRSR601548-1"/>
    </source>
</evidence>
<evidence type="ECO:0000256" key="19">
    <source>
        <dbReference type="PIRSR" id="PIRSR601548-8"/>
    </source>
</evidence>
<feature type="binding site" evidence="19">
    <location>
        <position position="380"/>
    </location>
    <ligand>
        <name>Zn(2+)</name>
        <dbReference type="ChEBI" id="CHEBI:29105"/>
        <label>2</label>
        <note>catalytic</note>
    </ligand>
</feature>
<dbReference type="CDD" id="cd06461">
    <property type="entry name" value="M2_ACE"/>
    <property type="match status" value="1"/>
</dbReference>
<keyword evidence="24" id="KW-1185">Reference proteome</keyword>
<evidence type="ECO:0000256" key="12">
    <source>
        <dbReference type="ARBA" id="ARBA00039858"/>
    </source>
</evidence>
<comment type="similarity">
    <text evidence="1 20 21">Belongs to the peptidase M2 family.</text>
</comment>
<dbReference type="EMBL" id="CAACVG010010070">
    <property type="protein sequence ID" value="VEN54921.1"/>
    <property type="molecule type" value="Genomic_DNA"/>
</dbReference>
<evidence type="ECO:0000256" key="16">
    <source>
        <dbReference type="PIRSR" id="PIRSR601548-3"/>
    </source>
</evidence>
<dbReference type="Gene3D" id="1.10.1370.30">
    <property type="match status" value="1"/>
</dbReference>
<feature type="binding site" evidence="16">
    <location>
        <position position="380"/>
    </location>
    <ligand>
        <name>Zn(2+)</name>
        <dbReference type="ChEBI" id="CHEBI:29105"/>
        <label>1</label>
        <note>catalytic</note>
    </ligand>
</feature>
<feature type="binding site" evidence="19">
    <location>
        <position position="376"/>
    </location>
    <ligand>
        <name>Zn(2+)</name>
        <dbReference type="ChEBI" id="CHEBI:29105"/>
        <label>2</label>
        <note>catalytic</note>
    </ligand>
</feature>
<dbReference type="GO" id="GO:0006508">
    <property type="term" value="P:proteolysis"/>
    <property type="evidence" value="ECO:0007669"/>
    <property type="project" value="UniProtKB-KW"/>
</dbReference>
<dbReference type="PANTHER" id="PTHR10514:SF27">
    <property type="entry name" value="ANGIOTENSIN-CONVERTING ENZYME"/>
    <property type="match status" value="1"/>
</dbReference>
<feature type="binding site" evidence="16">
    <location>
        <position position="404"/>
    </location>
    <ligand>
        <name>Zn(2+)</name>
        <dbReference type="ChEBI" id="CHEBI:29105"/>
        <label>1</label>
        <note>catalytic</note>
    </ligand>
</feature>
<organism evidence="23 24">
    <name type="scientific">Callosobruchus maculatus</name>
    <name type="common">Southern cowpea weevil</name>
    <name type="synonym">Pulse bruchid</name>
    <dbReference type="NCBI Taxonomy" id="64391"/>
    <lineage>
        <taxon>Eukaryota</taxon>
        <taxon>Metazoa</taxon>
        <taxon>Ecdysozoa</taxon>
        <taxon>Arthropoda</taxon>
        <taxon>Hexapoda</taxon>
        <taxon>Insecta</taxon>
        <taxon>Pterygota</taxon>
        <taxon>Neoptera</taxon>
        <taxon>Endopterygota</taxon>
        <taxon>Coleoptera</taxon>
        <taxon>Polyphaga</taxon>
        <taxon>Cucujiformia</taxon>
        <taxon>Chrysomeloidea</taxon>
        <taxon>Chrysomelidae</taxon>
        <taxon>Bruchinae</taxon>
        <taxon>Bruchini</taxon>
        <taxon>Callosobruchus</taxon>
    </lineage>
</organism>
<comment type="cofactor">
    <cofactor evidence="21">
        <name>Zn(2+)</name>
        <dbReference type="ChEBI" id="CHEBI:29105"/>
    </cofactor>
    <text evidence="21">Binds 1 zinc ion per subunit.</text>
</comment>
<evidence type="ECO:0000256" key="22">
    <source>
        <dbReference type="SAM" id="SignalP"/>
    </source>
</evidence>
<evidence type="ECO:0000256" key="3">
    <source>
        <dbReference type="ARBA" id="ARBA00022670"/>
    </source>
</evidence>
<feature type="binding site" evidence="19">
    <location>
        <position position="404"/>
    </location>
    <ligand>
        <name>Zn(2+)</name>
        <dbReference type="ChEBI" id="CHEBI:29105"/>
        <label>2</label>
        <note>catalytic</note>
    </ligand>
</feature>
<feature type="signal peptide" evidence="22">
    <location>
        <begin position="1"/>
        <end position="18"/>
    </location>
</feature>
<evidence type="ECO:0000256" key="10">
    <source>
        <dbReference type="ARBA" id="ARBA00023180"/>
    </source>
</evidence>
<evidence type="ECO:0000256" key="14">
    <source>
        <dbReference type="PIRSR" id="PIRSR601548-10"/>
    </source>
</evidence>
<evidence type="ECO:0000256" key="21">
    <source>
        <dbReference type="RuleBase" id="RU361144"/>
    </source>
</evidence>
<evidence type="ECO:0000256" key="8">
    <source>
        <dbReference type="ARBA" id="ARBA00023049"/>
    </source>
</evidence>
<evidence type="ECO:0000256" key="2">
    <source>
        <dbReference type="ARBA" id="ARBA00022645"/>
    </source>
</evidence>
<name>A0A653D5U2_CALMS</name>
<dbReference type="FunFam" id="1.10.1370.30:FF:000004">
    <property type="entry name" value="Angiotensin-converting enzyme"/>
    <property type="match status" value="1"/>
</dbReference>
<dbReference type="AlphaFoldDB" id="A0A653D5U2"/>
<evidence type="ECO:0000256" key="17">
    <source>
        <dbReference type="PIRSR" id="PIRSR601548-4"/>
    </source>
</evidence>
<feature type="active site" description="Proton donor 2" evidence="18">
    <location>
        <position position="507"/>
    </location>
</feature>
<sequence length="647" mass="75466">MKGLLYLVILGLICCTNGKISEGELKQYLNDVYEKEASDQCYKTAVAQFDFETDVRNKKKEELTTNLTLEQAAWEKSVWTKYFKDVVPEEYEDPTIRRELKFLKVLGSAALEPKKLEKLNEVNNRMTEIYSTGKICPYKNHKCDLTKDGLTLEPGIENIMSASKDYDELVYAWTKWRDATGAKMKDLYKTYVELSNEEARANNFSDKGEYWRFAYEDPQFIDNVDAIWKEVEPLYNELHKYVGNKLKDRYGDKLDMKDGLLPAHVFGNMWAQSWEHLRDLVEPFPKAGQMDVDAQMKKQGYTVLEMFKKSDEFYQSLGLYSMEMCYNESAGAMIRKPTDGREVLCHASAWDFCDKKTFRLKMCTDVTFEDFRTIHHEMGHVQYYLQYKHLPYSFRHGANPAFHEAVGDTMALSVSTPAHLKKIKLLTNFEESYESDINTLMNMALEKISFLPFGLLIDKWRWDVFSGAVQPEKWNSHWWHYRMKYQKVKPPVERSDTKDFDPGAKYHIPGDSQYIAYFVAHILQFQFYKSLCIEAKQYDPHNRAVPLHRCDFYNSVEAGNKLKAGLSLGSSKHWSETLEIMTGSKSVTAQPLLEYFEPLYKFLKAENEKLSPKITVNMSTMIIEKFGPNNTRVLFSRKTEIHTDQKM</sequence>
<comment type="catalytic activity">
    <reaction evidence="11">
        <text>Release of a C-terminal dipeptide, oligopeptide-|-Xaa-Yaa, when Xaa is not Pro, and Yaa is neither Asp nor Glu. Thus, conversion of angiotensin I to angiotensin II, with increase in vasoconstrictor activity, but no action on angiotensin II.</text>
        <dbReference type="EC" id="3.4.15.1"/>
    </reaction>
</comment>
<keyword evidence="4 16" id="KW-0479">Metal-binding</keyword>
<dbReference type="GO" id="GO:0008237">
    <property type="term" value="F:metallopeptidase activity"/>
    <property type="evidence" value="ECO:0007669"/>
    <property type="project" value="UniProtKB-KW"/>
</dbReference>
<dbReference type="PROSITE" id="PS52011">
    <property type="entry name" value="PEPTIDASE_M2"/>
    <property type="match status" value="1"/>
</dbReference>
<evidence type="ECO:0000256" key="11">
    <source>
        <dbReference type="ARBA" id="ARBA00036868"/>
    </source>
</evidence>
<dbReference type="Proteomes" id="UP000410492">
    <property type="component" value="Unassembled WGS sequence"/>
</dbReference>
<feature type="binding site" evidence="15">
    <location>
        <position position="215"/>
    </location>
    <ligand>
        <name>chloride</name>
        <dbReference type="ChEBI" id="CHEBI:17996"/>
        <label>1</label>
    </ligand>
</feature>
<dbReference type="GO" id="GO:0005886">
    <property type="term" value="C:plasma membrane"/>
    <property type="evidence" value="ECO:0007669"/>
    <property type="project" value="TreeGrafter"/>
</dbReference>
<keyword evidence="7 16" id="KW-0862">Zinc</keyword>
<dbReference type="EC" id="3.4.-.-" evidence="21"/>
<keyword evidence="2 21" id="KW-0121">Carboxypeptidase</keyword>
<feature type="binding site" evidence="16">
    <location>
        <position position="376"/>
    </location>
    <ligand>
        <name>Zn(2+)</name>
        <dbReference type="ChEBI" id="CHEBI:29105"/>
        <label>1</label>
        <note>catalytic</note>
    </ligand>
</feature>
<keyword evidence="6 21" id="KW-0378">Hydrolase</keyword>
<evidence type="ECO:0000256" key="6">
    <source>
        <dbReference type="ARBA" id="ARBA00022801"/>
    </source>
</evidence>
<keyword evidence="10 14" id="KW-0325">Glycoprotein</keyword>
<feature type="active site" description="Proton acceptor 2" evidence="18">
    <location>
        <position position="377"/>
    </location>
</feature>
<evidence type="ECO:0000313" key="24">
    <source>
        <dbReference type="Proteomes" id="UP000410492"/>
    </source>
</evidence>
<evidence type="ECO:0000256" key="9">
    <source>
        <dbReference type="ARBA" id="ARBA00023157"/>
    </source>
</evidence>
<dbReference type="GO" id="GO:0004180">
    <property type="term" value="F:carboxypeptidase activity"/>
    <property type="evidence" value="ECO:0007669"/>
    <property type="project" value="UniProtKB-KW"/>
</dbReference>
<dbReference type="PRINTS" id="PR00791">
    <property type="entry name" value="PEPDIPTASEA"/>
</dbReference>
<evidence type="ECO:0000256" key="4">
    <source>
        <dbReference type="ARBA" id="ARBA00022723"/>
    </source>
</evidence>
<dbReference type="OrthoDB" id="10029630at2759"/>
<dbReference type="SUPFAM" id="SSF55486">
    <property type="entry name" value="Metalloproteases ('zincins'), catalytic domain"/>
    <property type="match status" value="1"/>
</dbReference>